<evidence type="ECO:0000256" key="5">
    <source>
        <dbReference type="ARBA" id="ARBA00023128"/>
    </source>
</evidence>
<evidence type="ECO:0000256" key="6">
    <source>
        <dbReference type="ARBA" id="ARBA00023274"/>
    </source>
</evidence>
<dbReference type="GO" id="GO:0005763">
    <property type="term" value="C:mitochondrial small ribosomal subunit"/>
    <property type="evidence" value="ECO:0007669"/>
    <property type="project" value="TreeGrafter"/>
</dbReference>
<reference evidence="8" key="1">
    <citation type="submission" date="2014-08" db="EMBL/GenBank/DDBJ databases">
        <authorList>
            <person name="Sharma Rahul"/>
            <person name="Thines Marco"/>
        </authorList>
    </citation>
    <scope>NUCLEOTIDE SEQUENCE</scope>
</reference>
<comment type="similarity">
    <text evidence="2">Belongs to the mitochondrion-specific ribosomal protein mS29 family.</text>
</comment>
<dbReference type="PANTHER" id="PTHR12810:SF0">
    <property type="entry name" value="SMALL RIBOSOMAL SUBUNIT PROTEIN MS29"/>
    <property type="match status" value="1"/>
</dbReference>
<dbReference type="PANTHER" id="PTHR12810">
    <property type="entry name" value="MITOCHONDRIAL 28S RIBOSOMAL PROTEIN S29"/>
    <property type="match status" value="1"/>
</dbReference>
<evidence type="ECO:0000256" key="1">
    <source>
        <dbReference type="ARBA" id="ARBA00004173"/>
    </source>
</evidence>
<dbReference type="Pfam" id="PF10236">
    <property type="entry name" value="DAP3"/>
    <property type="match status" value="1"/>
</dbReference>
<evidence type="ECO:0000313" key="8">
    <source>
        <dbReference type="EMBL" id="CED84315.1"/>
    </source>
</evidence>
<dbReference type="InterPro" id="IPR019368">
    <property type="entry name" value="Ribosomal_mS29"/>
</dbReference>
<keyword evidence="5" id="KW-0496">Mitochondrion</keyword>
<accession>A0A0F7SUV8</accession>
<proteinExistence type="inferred from homology"/>
<name>A0A0F7SUV8_PHARH</name>
<evidence type="ECO:0000256" key="2">
    <source>
        <dbReference type="ARBA" id="ARBA00009863"/>
    </source>
</evidence>
<evidence type="ECO:0000256" key="3">
    <source>
        <dbReference type="ARBA" id="ARBA00022946"/>
    </source>
</evidence>
<keyword evidence="3" id="KW-0809">Transit peptide</keyword>
<evidence type="ECO:0000256" key="4">
    <source>
        <dbReference type="ARBA" id="ARBA00022980"/>
    </source>
</evidence>
<organism evidence="8">
    <name type="scientific">Phaffia rhodozyma</name>
    <name type="common">Yeast</name>
    <name type="synonym">Xanthophyllomyces dendrorhous</name>
    <dbReference type="NCBI Taxonomy" id="264483"/>
    <lineage>
        <taxon>Eukaryota</taxon>
        <taxon>Fungi</taxon>
        <taxon>Dikarya</taxon>
        <taxon>Basidiomycota</taxon>
        <taxon>Agaricomycotina</taxon>
        <taxon>Tremellomycetes</taxon>
        <taxon>Cystofilobasidiales</taxon>
        <taxon>Mrakiaceae</taxon>
        <taxon>Phaffia</taxon>
    </lineage>
</organism>
<dbReference type="GO" id="GO:0003735">
    <property type="term" value="F:structural constituent of ribosome"/>
    <property type="evidence" value="ECO:0007669"/>
    <property type="project" value="TreeGrafter"/>
</dbReference>
<keyword evidence="6" id="KW-0687">Ribonucleoprotein</keyword>
<sequence>MACLTTSLARIARTSPSTVSAVRLLSTTPACYLPPKKAAAAVRTQGPKRAIVQKKGGPVKPGRRGGWGSFSFNRDNIPGIEEEADLSGIPEFSPSVLSPDAVGQLHQYDRSFLQSITQVWGRPTGGENAVFPLTVPRKLTLDLATRLDANKTDGFADQKILLNGGSGCGKSVLMFQTVAHAMQTGWLVMYIPRGFIHVNSKYAFHHSSKTQTFHQPSLSASLLESFIKSQSNHELLSRISLVKDHVFTPDLPAGTGTKTDTEVTLGAVAMEHEVKGNAGKSGKKAQQEGRRRTLVDLCKLGVDNLGVSVQVLETVIEILSKQKEIPFLFALDCAQAYFGASEYKTPENHRLESYHLSVPRLFLDYISGRKDFTSGTFLLSLSASQTDSPITRSLLAGLSLHTEQQPLKSQSGKFGGSFSPSYYPPSSSDGEQGGLKKWHVEHAKELKVLDVPDGMTVGEAKGLWEVKVVKKSLHMVNSDEHFLTKYVEAGGNPREFFRGINYTTQ</sequence>
<evidence type="ECO:0000256" key="7">
    <source>
        <dbReference type="ARBA" id="ARBA00035140"/>
    </source>
</evidence>
<keyword evidence="4" id="KW-0689">Ribosomal protein</keyword>
<dbReference type="AlphaFoldDB" id="A0A0F7SUV8"/>
<comment type="subcellular location">
    <subcellularLocation>
        <location evidence="1">Mitochondrion</location>
    </subcellularLocation>
</comment>
<dbReference type="EMBL" id="LN483157">
    <property type="protein sequence ID" value="CED84315.1"/>
    <property type="molecule type" value="Genomic_DNA"/>
</dbReference>
<protein>
    <recommendedName>
        <fullName evidence="7">Small ribosomal subunit protein mS29</fullName>
    </recommendedName>
</protein>